<evidence type="ECO:0000256" key="2">
    <source>
        <dbReference type="ARBA" id="ARBA00007785"/>
    </source>
</evidence>
<dbReference type="Pfam" id="PF10203">
    <property type="entry name" value="Pet191_N"/>
    <property type="match status" value="1"/>
</dbReference>
<dbReference type="InterPro" id="IPR018793">
    <property type="entry name" value="Cyt_c_oxidase_assmbl_Pet191"/>
</dbReference>
<dbReference type="PANTHER" id="PTHR28627">
    <property type="entry name" value="CYTOCHROME C OXIDASE ASSEMBLY FACTOR 5"/>
    <property type="match status" value="1"/>
</dbReference>
<dbReference type="OMA" id="FPRECTI"/>
<evidence type="ECO:0000313" key="6">
    <source>
        <dbReference type="RefSeq" id="XP_026680179.1"/>
    </source>
</evidence>
<comment type="similarity">
    <text evidence="2">Belongs to the PET191 family.</text>
</comment>
<comment type="function">
    <text evidence="1">Involved in an early step of the mitochondrial complex IV assembly process.</text>
</comment>
<keyword evidence="4" id="KW-1015">Disulfide bond</keyword>
<name>A0A1S4EL24_DIACI</name>
<dbReference type="GO" id="GO:0033617">
    <property type="term" value="P:mitochondrial respiratory chain complex IV assembly"/>
    <property type="evidence" value="ECO:0007669"/>
    <property type="project" value="TreeGrafter"/>
</dbReference>
<dbReference type="PANTHER" id="PTHR28627:SF1">
    <property type="entry name" value="CYTOCHROME C OXIDASE ASSEMBLY FACTOR 5"/>
    <property type="match status" value="1"/>
</dbReference>
<dbReference type="AlphaFoldDB" id="A0A1S4EL24"/>
<proteinExistence type="inferred from homology"/>
<keyword evidence="5" id="KW-1185">Reference proteome</keyword>
<accession>A0A1S4EL24</accession>
<sequence>MSTYRFERDPSELVDKSACAGSRADLKLCLLETDCVQVDRKTPRQCLREGLAPQCEALKNTFFECKRSLLDNRTRFRGHKGY</sequence>
<dbReference type="KEGG" id="dci:113465311"/>
<protein>
    <recommendedName>
        <fullName evidence="3">Cytochrome c oxidase assembly factor 5</fullName>
    </recommendedName>
</protein>
<dbReference type="RefSeq" id="XP_026680179.1">
    <property type="nucleotide sequence ID" value="XM_026824378.1"/>
</dbReference>
<dbReference type="GeneID" id="113465311"/>
<organism evidence="5 7">
    <name type="scientific">Diaphorina citri</name>
    <name type="common">Asian citrus psyllid</name>
    <dbReference type="NCBI Taxonomy" id="121845"/>
    <lineage>
        <taxon>Eukaryota</taxon>
        <taxon>Metazoa</taxon>
        <taxon>Ecdysozoa</taxon>
        <taxon>Arthropoda</taxon>
        <taxon>Hexapoda</taxon>
        <taxon>Insecta</taxon>
        <taxon>Pterygota</taxon>
        <taxon>Neoptera</taxon>
        <taxon>Paraneoptera</taxon>
        <taxon>Hemiptera</taxon>
        <taxon>Sternorrhyncha</taxon>
        <taxon>Psylloidea</taxon>
        <taxon>Psyllidae</taxon>
        <taxon>Diaphorininae</taxon>
        <taxon>Diaphorina</taxon>
    </lineage>
</organism>
<evidence type="ECO:0000256" key="4">
    <source>
        <dbReference type="ARBA" id="ARBA00023157"/>
    </source>
</evidence>
<evidence type="ECO:0000256" key="1">
    <source>
        <dbReference type="ARBA" id="ARBA00003186"/>
    </source>
</evidence>
<evidence type="ECO:0000313" key="7">
    <source>
        <dbReference type="RefSeq" id="XP_026680180.1"/>
    </source>
</evidence>
<reference evidence="6 7" key="1">
    <citation type="submission" date="2025-04" db="UniProtKB">
        <authorList>
            <consortium name="RefSeq"/>
        </authorList>
    </citation>
    <scope>IDENTIFICATION</scope>
</reference>
<gene>
    <name evidence="6 7" type="primary">LOC113465311</name>
</gene>
<dbReference type="PaxDb" id="121845-A0A1S4EL24"/>
<dbReference type="STRING" id="121845.A0A1S4EL24"/>
<evidence type="ECO:0000256" key="3">
    <source>
        <dbReference type="ARBA" id="ARBA00021904"/>
    </source>
</evidence>
<dbReference type="GO" id="GO:0005739">
    <property type="term" value="C:mitochondrion"/>
    <property type="evidence" value="ECO:0007669"/>
    <property type="project" value="TreeGrafter"/>
</dbReference>
<dbReference type="Proteomes" id="UP000079169">
    <property type="component" value="Unplaced"/>
</dbReference>
<dbReference type="RefSeq" id="XP_026680180.1">
    <property type="nucleotide sequence ID" value="XM_026824379.1"/>
</dbReference>
<dbReference type="OrthoDB" id="282149at2759"/>
<evidence type="ECO:0000313" key="5">
    <source>
        <dbReference type="Proteomes" id="UP000079169"/>
    </source>
</evidence>